<proteinExistence type="predicted"/>
<dbReference type="AlphaFoldDB" id="A0AAV6KME9"/>
<comment type="caution">
    <text evidence="1">The sequence shown here is derived from an EMBL/GenBank/DDBJ whole genome shotgun (WGS) entry which is preliminary data.</text>
</comment>
<reference evidence="1" key="1">
    <citation type="submission" date="2020-08" db="EMBL/GenBank/DDBJ databases">
        <title>Plant Genome Project.</title>
        <authorList>
            <person name="Zhang R.-G."/>
        </authorList>
    </citation>
    <scope>NUCLEOTIDE SEQUENCE</scope>
    <source>
        <strain evidence="1">WSP0</strain>
        <tissue evidence="1">Leaf</tissue>
    </source>
</reference>
<organism evidence="1 2">
    <name type="scientific">Rhododendron griersonianum</name>
    <dbReference type="NCBI Taxonomy" id="479676"/>
    <lineage>
        <taxon>Eukaryota</taxon>
        <taxon>Viridiplantae</taxon>
        <taxon>Streptophyta</taxon>
        <taxon>Embryophyta</taxon>
        <taxon>Tracheophyta</taxon>
        <taxon>Spermatophyta</taxon>
        <taxon>Magnoliopsida</taxon>
        <taxon>eudicotyledons</taxon>
        <taxon>Gunneridae</taxon>
        <taxon>Pentapetalae</taxon>
        <taxon>asterids</taxon>
        <taxon>Ericales</taxon>
        <taxon>Ericaceae</taxon>
        <taxon>Ericoideae</taxon>
        <taxon>Rhodoreae</taxon>
        <taxon>Rhododendron</taxon>
    </lineage>
</organism>
<protein>
    <submittedName>
        <fullName evidence="1">Uncharacterized protein</fullName>
    </submittedName>
</protein>
<dbReference type="EMBL" id="JACTNZ010000004">
    <property type="protein sequence ID" value="KAG5553622.1"/>
    <property type="molecule type" value="Genomic_DNA"/>
</dbReference>
<dbReference type="Proteomes" id="UP000823749">
    <property type="component" value="Chromosome 4"/>
</dbReference>
<sequence>MHHRGCYLRVHRRANKSCITRSPKPKYLAYCCYHFNRAEAAEAVTKSEKIEMLSARA</sequence>
<gene>
    <name evidence="1" type="ORF">RHGRI_011496</name>
</gene>
<keyword evidence="2" id="KW-1185">Reference proteome</keyword>
<evidence type="ECO:0000313" key="1">
    <source>
        <dbReference type="EMBL" id="KAG5553622.1"/>
    </source>
</evidence>
<accession>A0AAV6KME9</accession>
<name>A0AAV6KME9_9ERIC</name>
<evidence type="ECO:0000313" key="2">
    <source>
        <dbReference type="Proteomes" id="UP000823749"/>
    </source>
</evidence>